<reference evidence="9" key="1">
    <citation type="submission" date="2011-03" db="EMBL/GenBank/DDBJ databases">
        <authorList>
            <person name="Voget S."/>
            <person name="Streit W.R."/>
            <person name="Jaeger K.E."/>
            <person name="Daniel R."/>
        </authorList>
    </citation>
    <scope>NUCLEOTIDE SEQUENCE [LARGE SCALE GENOMIC DNA]</scope>
    <source>
        <strain evidence="9">PG1</strain>
    </source>
</reference>
<dbReference type="KEGG" id="bgp:BGL_1c06880"/>
<dbReference type="HOGENOM" id="CLU_001265_61_2_4"/>
<dbReference type="Pfam" id="PF07690">
    <property type="entry name" value="MFS_1"/>
    <property type="match status" value="1"/>
</dbReference>
<feature type="domain" description="Major facilitator superfamily (MFS) profile" evidence="7">
    <location>
        <begin position="4"/>
        <end position="378"/>
    </location>
</feature>
<dbReference type="PANTHER" id="PTHR43124">
    <property type="entry name" value="PURINE EFFLUX PUMP PBUE"/>
    <property type="match status" value="1"/>
</dbReference>
<keyword evidence="3 6" id="KW-0812">Transmembrane</keyword>
<evidence type="ECO:0000256" key="6">
    <source>
        <dbReference type="SAM" id="Phobius"/>
    </source>
</evidence>
<comment type="subcellular location">
    <subcellularLocation>
        <location evidence="1">Cell membrane</location>
        <topology evidence="1">Multi-pass membrane protein</topology>
    </subcellularLocation>
</comment>
<keyword evidence="5 6" id="KW-0472">Membrane</keyword>
<protein>
    <submittedName>
        <fullName evidence="8">Major facilitator family transporter, MFS-1</fullName>
    </submittedName>
</protein>
<dbReference type="InterPro" id="IPR036259">
    <property type="entry name" value="MFS_trans_sf"/>
</dbReference>
<accession>A0A0B6RPC9</accession>
<dbReference type="GO" id="GO:0005886">
    <property type="term" value="C:plasma membrane"/>
    <property type="evidence" value="ECO:0007669"/>
    <property type="project" value="UniProtKB-SubCell"/>
</dbReference>
<dbReference type="InterPro" id="IPR020846">
    <property type="entry name" value="MFS_dom"/>
</dbReference>
<feature type="transmembrane region" description="Helical" evidence="6">
    <location>
        <begin position="95"/>
        <end position="116"/>
    </location>
</feature>
<evidence type="ECO:0000256" key="1">
    <source>
        <dbReference type="ARBA" id="ARBA00004651"/>
    </source>
</evidence>
<feature type="transmembrane region" description="Helical" evidence="6">
    <location>
        <begin position="358"/>
        <end position="377"/>
    </location>
</feature>
<name>A0A0B6RPC9_BURPL</name>
<feature type="transmembrane region" description="Helical" evidence="6">
    <location>
        <begin position="70"/>
        <end position="89"/>
    </location>
</feature>
<dbReference type="Proteomes" id="UP000031838">
    <property type="component" value="Chromosome 1"/>
</dbReference>
<keyword evidence="4 6" id="KW-1133">Transmembrane helix</keyword>
<feature type="transmembrane region" description="Helical" evidence="6">
    <location>
        <begin position="267"/>
        <end position="285"/>
    </location>
</feature>
<dbReference type="EMBL" id="CP002580">
    <property type="protein sequence ID" value="AJK45223.1"/>
    <property type="molecule type" value="Genomic_DNA"/>
</dbReference>
<gene>
    <name evidence="8" type="ORF">BGL_1c06880</name>
</gene>
<dbReference type="CDD" id="cd17324">
    <property type="entry name" value="MFS_NepI_like"/>
    <property type="match status" value="1"/>
</dbReference>
<feature type="transmembrane region" description="Helical" evidence="6">
    <location>
        <begin position="160"/>
        <end position="180"/>
    </location>
</feature>
<dbReference type="KEGG" id="bpla:bpln_1g06780"/>
<keyword evidence="9" id="KW-1185">Reference proteome</keyword>
<dbReference type="PROSITE" id="PS50850">
    <property type="entry name" value="MFS"/>
    <property type="match status" value="1"/>
</dbReference>
<feature type="transmembrane region" description="Helical" evidence="6">
    <location>
        <begin position="334"/>
        <end position="352"/>
    </location>
</feature>
<reference evidence="8 9" key="2">
    <citation type="journal article" date="2016" name="Appl. Microbiol. Biotechnol.">
        <title>Mutations improving production and secretion of extracellular lipase by Burkholderia glumae PG1.</title>
        <authorList>
            <person name="Knapp A."/>
            <person name="Voget S."/>
            <person name="Gao R."/>
            <person name="Zaburannyi N."/>
            <person name="Krysciak D."/>
            <person name="Breuer M."/>
            <person name="Hauer B."/>
            <person name="Streit W.R."/>
            <person name="Muller R."/>
            <person name="Daniel R."/>
            <person name="Jaeger K.E."/>
        </authorList>
    </citation>
    <scope>NUCLEOTIDE SEQUENCE [LARGE SCALE GENOMIC DNA]</scope>
    <source>
        <strain evidence="8 9">PG1</strain>
    </source>
</reference>
<dbReference type="SUPFAM" id="SSF103473">
    <property type="entry name" value="MFS general substrate transporter"/>
    <property type="match status" value="1"/>
</dbReference>
<evidence type="ECO:0000313" key="9">
    <source>
        <dbReference type="Proteomes" id="UP000031838"/>
    </source>
</evidence>
<evidence type="ECO:0000256" key="3">
    <source>
        <dbReference type="ARBA" id="ARBA00022692"/>
    </source>
</evidence>
<evidence type="ECO:0000313" key="8">
    <source>
        <dbReference type="EMBL" id="AJK45223.1"/>
    </source>
</evidence>
<feature type="transmembrane region" description="Helical" evidence="6">
    <location>
        <begin position="291"/>
        <end position="313"/>
    </location>
</feature>
<feature type="transmembrane region" description="Helical" evidence="6">
    <location>
        <begin position="237"/>
        <end position="255"/>
    </location>
</feature>
<dbReference type="GO" id="GO:0022857">
    <property type="term" value="F:transmembrane transporter activity"/>
    <property type="evidence" value="ECO:0007669"/>
    <property type="project" value="InterPro"/>
</dbReference>
<dbReference type="InterPro" id="IPR050189">
    <property type="entry name" value="MFS_Efflux_Transporters"/>
</dbReference>
<sequence>MPLPLFALAIAAFGIGTTEFVIMGLLPNVALDLDVSIPAAGMLVSGYALGVTIGAPILAIITAKMPRRQALLGLIGVFIAGNLLCAIAPNYGLLMAARVVTAFCHGAFFGIGSVVASSLVAPNRRAQAIALMFTGLTLANVLGVPLGTALGQAFGWRSTFWAVTAIGVLAAGALAVCLPRQLEMPSTSIAREFRVMRNPQVLMVLGISVLASASLFSVFTYITPILEDVTHFSPHEVTLVLLLFGLGLTIGGTIGGKLADWRRMPSLIVVLALIGLVQAVFGGTMRLPIPALVTIFVWGVLAFAIVPIAQILIVDRASEAPNLASTLNQGAFNLGNATGAWLGGLAIGAGVPFAQLPWVGAAMAVGALALTLWSASLERRPLAGPSSLA</sequence>
<evidence type="ECO:0000259" key="7">
    <source>
        <dbReference type="PROSITE" id="PS50850"/>
    </source>
</evidence>
<organism evidence="8 9">
    <name type="scientific">Burkholderia plantarii</name>
    <dbReference type="NCBI Taxonomy" id="41899"/>
    <lineage>
        <taxon>Bacteria</taxon>
        <taxon>Pseudomonadati</taxon>
        <taxon>Pseudomonadota</taxon>
        <taxon>Betaproteobacteria</taxon>
        <taxon>Burkholderiales</taxon>
        <taxon>Burkholderiaceae</taxon>
        <taxon>Burkholderia</taxon>
    </lineage>
</organism>
<dbReference type="Gene3D" id="1.20.1250.20">
    <property type="entry name" value="MFS general substrate transporter like domains"/>
    <property type="match status" value="2"/>
</dbReference>
<evidence type="ECO:0000256" key="4">
    <source>
        <dbReference type="ARBA" id="ARBA00022989"/>
    </source>
</evidence>
<feature type="transmembrane region" description="Helical" evidence="6">
    <location>
        <begin position="128"/>
        <end position="154"/>
    </location>
</feature>
<evidence type="ECO:0000256" key="5">
    <source>
        <dbReference type="ARBA" id="ARBA00023136"/>
    </source>
</evidence>
<feature type="transmembrane region" description="Helical" evidence="6">
    <location>
        <begin position="42"/>
        <end position="63"/>
    </location>
</feature>
<proteinExistence type="predicted"/>
<evidence type="ECO:0000256" key="2">
    <source>
        <dbReference type="ARBA" id="ARBA00022475"/>
    </source>
</evidence>
<dbReference type="InterPro" id="IPR011701">
    <property type="entry name" value="MFS"/>
</dbReference>
<feature type="transmembrane region" description="Helical" evidence="6">
    <location>
        <begin position="201"/>
        <end position="222"/>
    </location>
</feature>
<keyword evidence="2" id="KW-1003">Cell membrane</keyword>
<dbReference type="PANTHER" id="PTHR43124:SF8">
    <property type="entry name" value="INNER MEMBRANE TRANSPORT PROTEIN YDHP"/>
    <property type="match status" value="1"/>
</dbReference>
<dbReference type="RefSeq" id="WP_042626406.1">
    <property type="nucleotide sequence ID" value="NZ_BSTO01000031.1"/>
</dbReference>
<dbReference type="AlphaFoldDB" id="A0A0B6RPC9"/>